<dbReference type="AlphaFoldDB" id="A0A5B6W835"/>
<name>A0A5B6W835_9ROSI</name>
<proteinExistence type="predicted"/>
<keyword evidence="3" id="KW-1185">Reference proteome</keyword>
<evidence type="ECO:0000259" key="1">
    <source>
        <dbReference type="Pfam" id="PF03732"/>
    </source>
</evidence>
<dbReference type="PANTHER" id="PTHR33223">
    <property type="entry name" value="CCHC-TYPE DOMAIN-CONTAINING PROTEIN"/>
    <property type="match status" value="1"/>
</dbReference>
<dbReference type="InterPro" id="IPR005162">
    <property type="entry name" value="Retrotrans_gag_dom"/>
</dbReference>
<feature type="domain" description="Retrotransposon gag" evidence="1">
    <location>
        <begin position="118"/>
        <end position="186"/>
    </location>
</feature>
<dbReference type="PANTHER" id="PTHR33223:SF11">
    <property type="entry name" value="ELEMENT PROTEIN, PUTATIVE-RELATED"/>
    <property type="match status" value="1"/>
</dbReference>
<evidence type="ECO:0000313" key="2">
    <source>
        <dbReference type="EMBL" id="KAA3477860.1"/>
    </source>
</evidence>
<dbReference type="OrthoDB" id="999762at2759"/>
<evidence type="ECO:0000313" key="3">
    <source>
        <dbReference type="Proteomes" id="UP000325315"/>
    </source>
</evidence>
<protein>
    <submittedName>
        <fullName evidence="2">Oligopeptide transporter 4-like</fullName>
    </submittedName>
</protein>
<reference evidence="2" key="1">
    <citation type="submission" date="2019-08" db="EMBL/GenBank/DDBJ databases">
        <authorList>
            <person name="Liu F."/>
        </authorList>
    </citation>
    <scope>NUCLEOTIDE SEQUENCE [LARGE SCALE GENOMIC DNA]</scope>
    <source>
        <strain evidence="2">PA1801</strain>
        <tissue evidence="2">Leaf</tissue>
    </source>
</reference>
<dbReference type="Pfam" id="PF03732">
    <property type="entry name" value="Retrotrans_gag"/>
    <property type="match status" value="1"/>
</dbReference>
<organism evidence="2 3">
    <name type="scientific">Gossypium australe</name>
    <dbReference type="NCBI Taxonomy" id="47621"/>
    <lineage>
        <taxon>Eukaryota</taxon>
        <taxon>Viridiplantae</taxon>
        <taxon>Streptophyta</taxon>
        <taxon>Embryophyta</taxon>
        <taxon>Tracheophyta</taxon>
        <taxon>Spermatophyta</taxon>
        <taxon>Magnoliopsida</taxon>
        <taxon>eudicotyledons</taxon>
        <taxon>Gunneridae</taxon>
        <taxon>Pentapetalae</taxon>
        <taxon>rosids</taxon>
        <taxon>malvids</taxon>
        <taxon>Malvales</taxon>
        <taxon>Malvaceae</taxon>
        <taxon>Malvoideae</taxon>
        <taxon>Gossypium</taxon>
    </lineage>
</organism>
<comment type="caution">
    <text evidence="2">The sequence shown here is derived from an EMBL/GenBank/DDBJ whole genome shotgun (WGS) entry which is preliminary data.</text>
</comment>
<accession>A0A5B6W835</accession>
<dbReference type="EMBL" id="SMMG02000004">
    <property type="protein sequence ID" value="KAA3477860.1"/>
    <property type="molecule type" value="Genomic_DNA"/>
</dbReference>
<sequence length="222" mass="25408">MQDPPPLAVNIPCDNPLFCYADDNALGDPSAPQLHANVHIAWNGRTLRDYALPSLDMVQKSIVRPTITANNFEIKSAMIQMIQNNLQFRGTMTDHLNQHFKRFLQPCDTFKYSEALGSITTWDKLVGKFLQKFFPISKAVQLRREIAVEGESLNELWERFKTLIQKCQHNEFPEWIRLQIFYNGLDANARSGLDGATAGALMNSMYKDAYKFIENMELNSCQ</sequence>
<dbReference type="Proteomes" id="UP000325315">
    <property type="component" value="Unassembled WGS sequence"/>
</dbReference>
<gene>
    <name evidence="2" type="ORF">EPI10_011718</name>
</gene>